<keyword evidence="10" id="KW-0472">Membrane</keyword>
<feature type="active site" description="Proton acceptor" evidence="8">
    <location>
        <position position="72"/>
    </location>
</feature>
<keyword evidence="5 10" id="KW-0808">Transferase</keyword>
<evidence type="ECO:0000256" key="10">
    <source>
        <dbReference type="RuleBase" id="RU365103"/>
    </source>
</evidence>
<dbReference type="GO" id="GO:0009245">
    <property type="term" value="P:lipid A biosynthetic process"/>
    <property type="evidence" value="ECO:0007669"/>
    <property type="project" value="TreeGrafter"/>
</dbReference>
<dbReference type="GO" id="GO:0005886">
    <property type="term" value="C:plasma membrane"/>
    <property type="evidence" value="ECO:0007669"/>
    <property type="project" value="UniProtKB-SubCell"/>
</dbReference>
<comment type="catalytic activity">
    <reaction evidence="7 10">
        <text>lipid IVA (E. coli) + CMP-3-deoxy-beta-D-manno-octulosonate = alpha-Kdo-(2-&gt;6)-lipid IVA (E. coli) + CMP + H(+)</text>
        <dbReference type="Rhea" id="RHEA:28066"/>
        <dbReference type="ChEBI" id="CHEBI:15378"/>
        <dbReference type="ChEBI" id="CHEBI:58603"/>
        <dbReference type="ChEBI" id="CHEBI:60364"/>
        <dbReference type="ChEBI" id="CHEBI:60377"/>
        <dbReference type="ChEBI" id="CHEBI:85987"/>
        <dbReference type="EC" id="2.4.99.12"/>
    </reaction>
</comment>
<feature type="site" description="Transition state stabilizer" evidence="9">
    <location>
        <position position="219"/>
    </location>
</feature>
<protein>
    <recommendedName>
        <fullName evidence="4 10">3-deoxy-D-manno-octulosonic acid transferase</fullName>
        <shortName evidence="10">Kdo transferase</shortName>
        <ecNumber evidence="3 10">2.4.99.12</ecNumber>
    </recommendedName>
    <alternativeName>
        <fullName evidence="6 10">Lipid IV(A) 3-deoxy-D-manno-octulosonic acid transferase</fullName>
    </alternativeName>
</protein>
<feature type="domain" description="3-deoxy-D-manno-octulosonic-acid transferase N-terminal" evidence="11">
    <location>
        <begin position="45"/>
        <end position="220"/>
    </location>
</feature>
<dbReference type="AlphaFoldDB" id="A0A2W5RYG1"/>
<evidence type="ECO:0000256" key="3">
    <source>
        <dbReference type="ARBA" id="ARBA00012621"/>
    </source>
</evidence>
<accession>A0A2W5RYG1</accession>
<organism evidence="12 13">
    <name type="scientific">Cereibacter sphaeroides</name>
    <name type="common">Rhodobacter sphaeroides</name>
    <dbReference type="NCBI Taxonomy" id="1063"/>
    <lineage>
        <taxon>Bacteria</taxon>
        <taxon>Pseudomonadati</taxon>
        <taxon>Pseudomonadota</taxon>
        <taxon>Alphaproteobacteria</taxon>
        <taxon>Rhodobacterales</taxon>
        <taxon>Paracoccaceae</taxon>
        <taxon>Cereibacter</taxon>
    </lineage>
</organism>
<dbReference type="Proteomes" id="UP000248975">
    <property type="component" value="Unassembled WGS sequence"/>
</dbReference>
<dbReference type="Pfam" id="PF04413">
    <property type="entry name" value="Glycos_transf_N"/>
    <property type="match status" value="1"/>
</dbReference>
<evidence type="ECO:0000256" key="9">
    <source>
        <dbReference type="PIRSR" id="PIRSR639901-2"/>
    </source>
</evidence>
<evidence type="ECO:0000256" key="4">
    <source>
        <dbReference type="ARBA" id="ARBA00019077"/>
    </source>
</evidence>
<dbReference type="GO" id="GO:0043842">
    <property type="term" value="F:Kdo transferase activity"/>
    <property type="evidence" value="ECO:0007669"/>
    <property type="project" value="UniProtKB-EC"/>
</dbReference>
<dbReference type="PANTHER" id="PTHR42755">
    <property type="entry name" value="3-DEOXY-MANNO-OCTULOSONATE CYTIDYLYLTRANSFERASE"/>
    <property type="match status" value="1"/>
</dbReference>
<comment type="caution">
    <text evidence="12">The sequence shown here is derived from an EMBL/GenBank/DDBJ whole genome shotgun (WGS) entry which is preliminary data.</text>
</comment>
<comment type="function">
    <text evidence="1 10">Involved in lipopolysaccharide (LPS) biosynthesis. Catalyzes the transfer of 3-deoxy-D-manno-octulosonate (Kdo) residue(s) from CMP-Kdo to lipid IV(A), the tetraacyldisaccharide-1,4'-bisphosphate precursor of lipid A.</text>
</comment>
<comment type="pathway">
    <text evidence="2 10">Bacterial outer membrane biogenesis; LPS core biosynthesis.</text>
</comment>
<dbReference type="InterPro" id="IPR038107">
    <property type="entry name" value="Glycos_transf_N_sf"/>
</dbReference>
<dbReference type="GO" id="GO:0009244">
    <property type="term" value="P:lipopolysaccharide core region biosynthetic process"/>
    <property type="evidence" value="ECO:0007669"/>
    <property type="project" value="UniProtKB-UniRule"/>
</dbReference>
<evidence type="ECO:0000256" key="8">
    <source>
        <dbReference type="PIRSR" id="PIRSR639901-1"/>
    </source>
</evidence>
<name>A0A2W5RYG1_CERSP</name>
<feature type="site" description="Transition state stabilizer" evidence="9">
    <location>
        <position position="142"/>
    </location>
</feature>
<proteinExistence type="inferred from homology"/>
<evidence type="ECO:0000256" key="2">
    <source>
        <dbReference type="ARBA" id="ARBA00004713"/>
    </source>
</evidence>
<dbReference type="PANTHER" id="PTHR42755:SF1">
    <property type="entry name" value="3-DEOXY-D-MANNO-OCTULOSONIC ACID TRANSFERASE, MITOCHONDRIAL-RELATED"/>
    <property type="match status" value="1"/>
</dbReference>
<evidence type="ECO:0000256" key="7">
    <source>
        <dbReference type="ARBA" id="ARBA00049183"/>
    </source>
</evidence>
<dbReference type="Gene3D" id="3.40.50.2000">
    <property type="entry name" value="Glycogen Phosphorylase B"/>
    <property type="match status" value="1"/>
</dbReference>
<gene>
    <name evidence="12" type="ORF">DI533_18935</name>
</gene>
<evidence type="ECO:0000259" key="11">
    <source>
        <dbReference type="Pfam" id="PF04413"/>
    </source>
</evidence>
<evidence type="ECO:0000256" key="1">
    <source>
        <dbReference type="ARBA" id="ARBA00003394"/>
    </source>
</evidence>
<keyword evidence="10" id="KW-1003">Cell membrane</keyword>
<dbReference type="EMBL" id="QFQS01000006">
    <property type="protein sequence ID" value="PZQ95708.1"/>
    <property type="molecule type" value="Genomic_DNA"/>
</dbReference>
<reference evidence="12 13" key="1">
    <citation type="submission" date="2017-08" db="EMBL/GenBank/DDBJ databases">
        <title>Infants hospitalized years apart are colonized by the same room-sourced microbial strains.</title>
        <authorList>
            <person name="Brooks B."/>
            <person name="Olm M.R."/>
            <person name="Firek B.A."/>
            <person name="Baker R."/>
            <person name="Thomas B.C."/>
            <person name="Morowitz M.J."/>
            <person name="Banfield J.F."/>
        </authorList>
    </citation>
    <scope>NUCLEOTIDE SEQUENCE [LARGE SCALE GENOMIC DNA]</scope>
    <source>
        <strain evidence="12">S2_003_000_R2_11</strain>
    </source>
</reference>
<dbReference type="UniPathway" id="UPA00958"/>
<evidence type="ECO:0000313" key="12">
    <source>
        <dbReference type="EMBL" id="PZQ95708.1"/>
    </source>
</evidence>
<dbReference type="InterPro" id="IPR007507">
    <property type="entry name" value="Glycos_transf_N"/>
</dbReference>
<sequence length="428" mass="46048">MSAPPSPHPTGPLLRLYLAFSRAVTPLAERHLRKRLTRGKENPDRWREKLGEASEARPEGALVWMHAVGLGEVLALRGLIEEMAALRPDLNFLVTSSARASGEVFARNRPANTQHQYLPLDCPPLITRFLDHWRPDLSVWAEQDLWPAFVVETARRGISLAMVNARMNARAYASRRRAGRLYGDLLARFTTIAAQDQDTATHLRALSGRSDVAVAGSLKAACAPLADHAEERARLRTALAGRELWLAASTHPPDEAVVLAEQARRFAGDAASLLIIAPRLPDRRDEIMAACRAAGLGVAQRSLGQVPESGDAVWLADSFGEMGLWYRLAPVSLIGGGFGATGGHNPWEAASLGSAILHGPDTANFAADYAQLELASATRTVTGPDDLSVALDSGDLARMAERASAVQAEARLGATATARELIALLEAR</sequence>
<dbReference type="InterPro" id="IPR039901">
    <property type="entry name" value="Kdotransferase"/>
</dbReference>
<evidence type="ECO:0000256" key="6">
    <source>
        <dbReference type="ARBA" id="ARBA00031445"/>
    </source>
</evidence>
<comment type="subcellular location">
    <subcellularLocation>
        <location evidence="10">Cell membrane</location>
    </subcellularLocation>
</comment>
<dbReference type="EC" id="2.4.99.12" evidence="3 10"/>
<evidence type="ECO:0000313" key="13">
    <source>
        <dbReference type="Proteomes" id="UP000248975"/>
    </source>
</evidence>
<evidence type="ECO:0000256" key="5">
    <source>
        <dbReference type="ARBA" id="ARBA00022679"/>
    </source>
</evidence>
<dbReference type="Gene3D" id="3.40.50.11720">
    <property type="entry name" value="3-Deoxy-D-manno-octulosonic-acid transferase, N-terminal domain"/>
    <property type="match status" value="1"/>
</dbReference>
<keyword evidence="10" id="KW-0448">Lipopolysaccharide biosynthesis</keyword>
<comment type="similarity">
    <text evidence="10">Belongs to the glycosyltransferase group 1 family.</text>
</comment>